<protein>
    <submittedName>
        <fullName evidence="3">Uncharacterized protein</fullName>
    </submittedName>
</protein>
<evidence type="ECO:0000256" key="1">
    <source>
        <dbReference type="SAM" id="MobiDB-lite"/>
    </source>
</evidence>
<feature type="region of interest" description="Disordered" evidence="1">
    <location>
        <begin position="329"/>
        <end position="350"/>
    </location>
</feature>
<keyword evidence="2" id="KW-0732">Signal</keyword>
<evidence type="ECO:0000313" key="3">
    <source>
        <dbReference type="EMBL" id="BDU67989.1"/>
    </source>
</evidence>
<gene>
    <name evidence="3" type="ORF">GETHOR_00900</name>
</gene>
<evidence type="ECO:0000313" key="4">
    <source>
        <dbReference type="Proteomes" id="UP001242010"/>
    </source>
</evidence>
<dbReference type="Proteomes" id="UP001242010">
    <property type="component" value="Chromosome"/>
</dbReference>
<proteinExistence type="predicted"/>
<accession>A0ABN6UTB8</accession>
<keyword evidence="4" id="KW-1185">Reference proteome</keyword>
<name>A0ABN6UTB8_9BACT</name>
<reference evidence="4" key="1">
    <citation type="journal article" date="2023" name="Int. J. Syst. Evol. Microbiol.">
        <title>Mesoterricola silvestris gen. nov., sp. nov., Mesoterricola sediminis sp. nov., Geothrix oryzae sp. nov., Geothrix edaphica sp. nov., Geothrix rubra sp. nov., and Geothrix limicola sp. nov., six novel members of Acidobacteriota isolated from soils.</title>
        <authorList>
            <person name="Itoh H."/>
            <person name="Sugisawa Y."/>
            <person name="Mise K."/>
            <person name="Xu Z."/>
            <person name="Kuniyasu M."/>
            <person name="Ushijima N."/>
            <person name="Kawano K."/>
            <person name="Kobayashi E."/>
            <person name="Shiratori Y."/>
            <person name="Masuda Y."/>
            <person name="Senoo K."/>
        </authorList>
    </citation>
    <scope>NUCLEOTIDE SEQUENCE [LARGE SCALE GENOMIC DNA]</scope>
    <source>
        <strain evidence="4">Red222</strain>
    </source>
</reference>
<sequence>MLLVPALLLLLQTPVPAPAATPPPDPVPPARIELTTPFPVHLGSVGPREVREAVYGIKSTHDRPFHLRVLDLSLGLSLEGDQLAAPLQPGEVRLVKVKVDPTGLLGFIKGAVRLGTDDPGQPNYILRYDMIVRPEASVDAERKTLGEVAPHESPELRFHFRREGGDPLKLVLASELPPHLEAELIHEGETGDLRLTLRPGRLQPGVTAGLEVLKVATNAPKQPLFALYVDWRIVQPVMASPSRLVFTDPKTTLLSVELTARDGRPFRVLKAEIEGQGFSLLDGPGPEAARQVLRIRRTGHTAEAMLVLQCSNLEVPLKVPLRYLDPKARPAKGAAPVPAPAEDAGPRHRH</sequence>
<dbReference type="EMBL" id="AP027079">
    <property type="protein sequence ID" value="BDU67989.1"/>
    <property type="molecule type" value="Genomic_DNA"/>
</dbReference>
<dbReference type="RefSeq" id="WP_286354616.1">
    <property type="nucleotide sequence ID" value="NZ_AP027079.1"/>
</dbReference>
<feature type="chain" id="PRO_5045630888" evidence="2">
    <location>
        <begin position="20"/>
        <end position="350"/>
    </location>
</feature>
<organism evidence="3 4">
    <name type="scientific">Geothrix oryzae</name>
    <dbReference type="NCBI Taxonomy" id="2927975"/>
    <lineage>
        <taxon>Bacteria</taxon>
        <taxon>Pseudomonadati</taxon>
        <taxon>Acidobacteriota</taxon>
        <taxon>Holophagae</taxon>
        <taxon>Holophagales</taxon>
        <taxon>Holophagaceae</taxon>
        <taxon>Geothrix</taxon>
    </lineage>
</organism>
<feature type="signal peptide" evidence="2">
    <location>
        <begin position="1"/>
        <end position="19"/>
    </location>
</feature>
<evidence type="ECO:0000256" key="2">
    <source>
        <dbReference type="SAM" id="SignalP"/>
    </source>
</evidence>